<proteinExistence type="predicted"/>
<accession>A0A0A9EF31</accession>
<reference evidence="1" key="1">
    <citation type="submission" date="2014-09" db="EMBL/GenBank/DDBJ databases">
        <authorList>
            <person name="Magalhaes I.L.F."/>
            <person name="Oliveira U."/>
            <person name="Santos F.R."/>
            <person name="Vidigal T.H.D.A."/>
            <person name="Brescovit A.D."/>
            <person name="Santos A.J."/>
        </authorList>
    </citation>
    <scope>NUCLEOTIDE SEQUENCE</scope>
    <source>
        <tissue evidence="1">Shoot tissue taken approximately 20 cm above the soil surface</tissue>
    </source>
</reference>
<protein>
    <submittedName>
        <fullName evidence="1">Uncharacterized protein</fullName>
    </submittedName>
</protein>
<reference evidence="1" key="2">
    <citation type="journal article" date="2015" name="Data Brief">
        <title>Shoot transcriptome of the giant reed, Arundo donax.</title>
        <authorList>
            <person name="Barrero R.A."/>
            <person name="Guerrero F.D."/>
            <person name="Moolhuijzen P."/>
            <person name="Goolsby J.A."/>
            <person name="Tidwell J."/>
            <person name="Bellgard S.E."/>
            <person name="Bellgard M.I."/>
        </authorList>
    </citation>
    <scope>NUCLEOTIDE SEQUENCE</scope>
    <source>
        <tissue evidence="1">Shoot tissue taken approximately 20 cm above the soil surface</tissue>
    </source>
</reference>
<organism evidence="1">
    <name type="scientific">Arundo donax</name>
    <name type="common">Giant reed</name>
    <name type="synonym">Donax arundinaceus</name>
    <dbReference type="NCBI Taxonomy" id="35708"/>
    <lineage>
        <taxon>Eukaryota</taxon>
        <taxon>Viridiplantae</taxon>
        <taxon>Streptophyta</taxon>
        <taxon>Embryophyta</taxon>
        <taxon>Tracheophyta</taxon>
        <taxon>Spermatophyta</taxon>
        <taxon>Magnoliopsida</taxon>
        <taxon>Liliopsida</taxon>
        <taxon>Poales</taxon>
        <taxon>Poaceae</taxon>
        <taxon>PACMAD clade</taxon>
        <taxon>Arundinoideae</taxon>
        <taxon>Arundineae</taxon>
        <taxon>Arundo</taxon>
    </lineage>
</organism>
<dbReference type="AlphaFoldDB" id="A0A0A9EF31"/>
<dbReference type="EMBL" id="GBRH01198501">
    <property type="protein sequence ID" value="JAD99394.1"/>
    <property type="molecule type" value="Transcribed_RNA"/>
</dbReference>
<name>A0A0A9EF31_ARUDO</name>
<sequence>MSAEVAEGHAYFLSCYFWFIYCIKFRDFT</sequence>
<evidence type="ECO:0000313" key="1">
    <source>
        <dbReference type="EMBL" id="JAD99394.1"/>
    </source>
</evidence>